<dbReference type="KEGG" id="bpro:PMF13cell1_04669"/>
<dbReference type="EMBL" id="CP035945">
    <property type="protein sequence ID" value="QBE99096.1"/>
    <property type="molecule type" value="Genomic_DNA"/>
</dbReference>
<dbReference type="CDD" id="cd04301">
    <property type="entry name" value="NAT_SF"/>
    <property type="match status" value="1"/>
</dbReference>
<dbReference type="RefSeq" id="WP_130182291.1">
    <property type="nucleotide sequence ID" value="NZ_CP035945.1"/>
</dbReference>
<proteinExistence type="predicted"/>
<dbReference type="AlphaFoldDB" id="A0A4P6M3N2"/>
<dbReference type="InterPro" id="IPR016181">
    <property type="entry name" value="Acyl_CoA_acyltransferase"/>
</dbReference>
<dbReference type="Proteomes" id="UP000289794">
    <property type="component" value="Chromosome"/>
</dbReference>
<evidence type="ECO:0000313" key="2">
    <source>
        <dbReference type="EMBL" id="QBE99096.1"/>
    </source>
</evidence>
<dbReference type="Pfam" id="PF00583">
    <property type="entry name" value="Acetyltransf_1"/>
    <property type="match status" value="1"/>
</dbReference>
<dbReference type="GO" id="GO:0016747">
    <property type="term" value="F:acyltransferase activity, transferring groups other than amino-acyl groups"/>
    <property type="evidence" value="ECO:0007669"/>
    <property type="project" value="InterPro"/>
</dbReference>
<evidence type="ECO:0000259" key="1">
    <source>
        <dbReference type="PROSITE" id="PS51186"/>
    </source>
</evidence>
<dbReference type="PROSITE" id="PS51186">
    <property type="entry name" value="GNAT"/>
    <property type="match status" value="1"/>
</dbReference>
<dbReference type="Gene3D" id="3.40.630.30">
    <property type="match status" value="1"/>
</dbReference>
<evidence type="ECO:0000313" key="3">
    <source>
        <dbReference type="Proteomes" id="UP000289794"/>
    </source>
</evidence>
<dbReference type="InterPro" id="IPR000182">
    <property type="entry name" value="GNAT_dom"/>
</dbReference>
<dbReference type="SUPFAM" id="SSF55729">
    <property type="entry name" value="Acyl-CoA N-acyltransferases (Nat)"/>
    <property type="match status" value="1"/>
</dbReference>
<protein>
    <recommendedName>
        <fullName evidence="1">N-acetyltransferase domain-containing protein</fullName>
    </recommendedName>
</protein>
<reference evidence="2 3" key="1">
    <citation type="submission" date="2019-01" db="EMBL/GenBank/DDBJ databases">
        <title>PMF-metabolizing Aryl O-demethylase.</title>
        <authorList>
            <person name="Kim M."/>
        </authorList>
    </citation>
    <scope>NUCLEOTIDE SEQUENCE [LARGE SCALE GENOMIC DNA]</scope>
    <source>
        <strain evidence="2 3">PMF1</strain>
    </source>
</reference>
<sequence length="215" mass="25247">MKVRAERLDEESIRYVYKTYMKIDFPRSELKPLKSILSLIQQKRGEGYGFYDKDELTGYAFLIKAPSGRAYLIDYLAVLPFLRDRGYGSACLSALQNILEEKNTLHSKILGIGENMESTANGREYMIIVESEDPSFAADETEKQVRRRRIRFYEKNGFFDSKKVCRLFGVEYRILGKTSCMTQKEIRNIRCREELDSIYRTIIPKLVYHSQVKWM</sequence>
<feature type="domain" description="N-acetyltransferase" evidence="1">
    <location>
        <begin position="3"/>
        <end position="177"/>
    </location>
</feature>
<organism evidence="2 3">
    <name type="scientific">Blautia producta</name>
    <dbReference type="NCBI Taxonomy" id="33035"/>
    <lineage>
        <taxon>Bacteria</taxon>
        <taxon>Bacillati</taxon>
        <taxon>Bacillota</taxon>
        <taxon>Clostridia</taxon>
        <taxon>Lachnospirales</taxon>
        <taxon>Lachnospiraceae</taxon>
        <taxon>Blautia</taxon>
    </lineage>
</organism>
<accession>A0A4P6M3N2</accession>
<name>A0A4P6M3N2_9FIRM</name>
<gene>
    <name evidence="2" type="ORF">PMF13cell1_04669</name>
</gene>